<feature type="region of interest" description="Disordered" evidence="1">
    <location>
        <begin position="276"/>
        <end position="296"/>
    </location>
</feature>
<evidence type="ECO:0000313" key="4">
    <source>
        <dbReference type="Proteomes" id="UP001178148"/>
    </source>
</evidence>
<dbReference type="GO" id="GO:0016020">
    <property type="term" value="C:membrane"/>
    <property type="evidence" value="ECO:0007669"/>
    <property type="project" value="GOC"/>
</dbReference>
<organism evidence="3 4">
    <name type="scientific">Candidatus Endonucleibacter bathymodioli</name>
    <dbReference type="NCBI Taxonomy" id="539814"/>
    <lineage>
        <taxon>Bacteria</taxon>
        <taxon>Pseudomonadati</taxon>
        <taxon>Pseudomonadota</taxon>
        <taxon>Gammaproteobacteria</taxon>
        <taxon>Oceanospirillales</taxon>
        <taxon>Endozoicomonadaceae</taxon>
        <taxon>Candidatus Endonucleibacter</taxon>
    </lineage>
</organism>
<dbReference type="InterPro" id="IPR017438">
    <property type="entry name" value="ATP-NAD_kinase_N"/>
</dbReference>
<dbReference type="PANTHER" id="PTHR12358:SF54">
    <property type="entry name" value="SPHINGOSINE KINASE RELATED PROTEIN"/>
    <property type="match status" value="1"/>
</dbReference>
<dbReference type="Gene3D" id="2.60.200.40">
    <property type="match status" value="1"/>
</dbReference>
<dbReference type="Gene3D" id="3.40.50.10330">
    <property type="entry name" value="Probable inorganic polyphosphate/atp-NAD kinase, domain 1"/>
    <property type="match status" value="1"/>
</dbReference>
<evidence type="ECO:0000259" key="2">
    <source>
        <dbReference type="PROSITE" id="PS50146"/>
    </source>
</evidence>
<dbReference type="PROSITE" id="PS50146">
    <property type="entry name" value="DAGK"/>
    <property type="match status" value="1"/>
</dbReference>
<gene>
    <name evidence="3" type="ORF">QS748_03660</name>
</gene>
<accession>A0AA90NZT4</accession>
<dbReference type="InterPro" id="IPR050187">
    <property type="entry name" value="Lipid_Phosphate_FormReg"/>
</dbReference>
<dbReference type="GO" id="GO:0006665">
    <property type="term" value="P:sphingolipid metabolic process"/>
    <property type="evidence" value="ECO:0007669"/>
    <property type="project" value="TreeGrafter"/>
</dbReference>
<dbReference type="Proteomes" id="UP001178148">
    <property type="component" value="Unassembled WGS sequence"/>
</dbReference>
<dbReference type="InterPro" id="IPR016064">
    <property type="entry name" value="NAD/diacylglycerol_kinase_sf"/>
</dbReference>
<dbReference type="PANTHER" id="PTHR12358">
    <property type="entry name" value="SPHINGOSINE KINASE"/>
    <property type="match status" value="1"/>
</dbReference>
<feature type="domain" description="DAGKc" evidence="2">
    <location>
        <begin position="28"/>
        <end position="208"/>
    </location>
</feature>
<dbReference type="GO" id="GO:0001727">
    <property type="term" value="F:lipid kinase activity"/>
    <property type="evidence" value="ECO:0007669"/>
    <property type="project" value="TreeGrafter"/>
</dbReference>
<name>A0AA90NZT4_9GAMM</name>
<keyword evidence="3" id="KW-0418">Kinase</keyword>
<reference evidence="3 4" key="1">
    <citation type="journal article" date="2023" name="bioRxiv">
        <title>An intranuclear bacterial parasite of deep-sea mussels expresses apoptosis inhibitors acquired from its host.</title>
        <authorList>
            <person name="Gonzalez Porras M.A."/>
            <person name="Assie A."/>
            <person name="Tietjen M."/>
            <person name="Violette M."/>
            <person name="Kleiner M."/>
            <person name="Gruber-Vodicka H."/>
            <person name="Dubilier N."/>
            <person name="Leisch N."/>
        </authorList>
    </citation>
    <scope>NUCLEOTIDE SEQUENCE [LARGE SCALE GENOMIC DNA]</scope>
    <source>
        <strain evidence="3">IAP13</strain>
    </source>
</reference>
<comment type="caution">
    <text evidence="3">The sequence shown here is derived from an EMBL/GenBank/DDBJ whole genome shotgun (WGS) entry which is preliminary data.</text>
</comment>
<dbReference type="SUPFAM" id="SSF111331">
    <property type="entry name" value="NAD kinase/diacylglycerol kinase-like"/>
    <property type="match status" value="1"/>
</dbReference>
<dbReference type="InterPro" id="IPR001206">
    <property type="entry name" value="Diacylglycerol_kinase_cat_dom"/>
</dbReference>
<sequence length="447" mass="49634">MLYSIRLNCSICKSLTLFFIMLCAANLYASKEIIFIVNPTSGGGTCGEIWDGMENEIKKQVEENGSVFKVFKTGVEVETLVFSGELKRQEKFHHRLTDAGKLLERLMDKKYIKLNNDNMTTIVSVGGDGTFNQIASTLFKKEQLDKRHNLSKQDEIHYTLAILPFGTGNSLAQGLNIPIEKTDAARKSAVDIAINDQTTLAGCFEVTHQKGICFSFVELDFGASCKAGKLQKVPPAILRPLFGCVSGQTQYDIAAVLTVLRPPKTKVTVTLHQNMDIKNKESEHQDDEQPPTNNADGMLKNLIFEMKKLTFGAATVSPYFGGNFKIHPDAQTQGDVAYISFINHMNMFGKMLHLKDLKNGNHTKDSHTYSKTIALKENEILEITPYKDSEIPFQIDGEINAGLLPITIEWLPKSYNIKTSVARKVSCALDQLPLNDGATTEGAIKSW</sequence>
<keyword evidence="4" id="KW-1185">Reference proteome</keyword>
<dbReference type="EMBL" id="JASXSV010000004">
    <property type="protein sequence ID" value="MDP0588326.1"/>
    <property type="molecule type" value="Genomic_DNA"/>
</dbReference>
<proteinExistence type="predicted"/>
<evidence type="ECO:0000256" key="1">
    <source>
        <dbReference type="SAM" id="MobiDB-lite"/>
    </source>
</evidence>
<keyword evidence="3" id="KW-0808">Transferase</keyword>
<protein>
    <submittedName>
        <fullName evidence="3">Diacylglycerol kinase family protein</fullName>
    </submittedName>
</protein>
<dbReference type="Pfam" id="PF00781">
    <property type="entry name" value="DAGK_cat"/>
    <property type="match status" value="1"/>
</dbReference>
<dbReference type="AlphaFoldDB" id="A0AA90NZT4"/>
<evidence type="ECO:0000313" key="3">
    <source>
        <dbReference type="EMBL" id="MDP0588326.1"/>
    </source>
</evidence>